<evidence type="ECO:0000313" key="6">
    <source>
        <dbReference type="Proteomes" id="UP000030960"/>
    </source>
</evidence>
<keyword evidence="3" id="KW-0749">Sporulation</keyword>
<evidence type="ECO:0000256" key="2">
    <source>
        <dbReference type="ARBA" id="ARBA00022656"/>
    </source>
</evidence>
<dbReference type="InterPro" id="IPR036716">
    <property type="entry name" value="Pest_crys_N_sf"/>
</dbReference>
<evidence type="ECO:0000256" key="4">
    <source>
        <dbReference type="ARBA" id="ARBA00023026"/>
    </source>
</evidence>
<dbReference type="RefSeq" id="WP_043138897.1">
    <property type="nucleotide sequence ID" value="NZ_JSUQ01000004.1"/>
</dbReference>
<proteinExistence type="inferred from homology"/>
<dbReference type="Proteomes" id="UP000030960">
    <property type="component" value="Unassembled WGS sequence"/>
</dbReference>
<protein>
    <submittedName>
        <fullName evidence="5">Uncharacterized protein</fullName>
    </submittedName>
</protein>
<dbReference type="Gene3D" id="1.20.190.10">
    <property type="entry name" value="Pesticidal crystal protein, N-terminal domain"/>
    <property type="match status" value="1"/>
</dbReference>
<evidence type="ECO:0000313" key="5">
    <source>
        <dbReference type="EMBL" id="KHQ54120.1"/>
    </source>
</evidence>
<accession>A0A0B3RSZ8</accession>
<comment type="similarity">
    <text evidence="1">Belongs to the delta endotoxin family.</text>
</comment>
<evidence type="ECO:0000256" key="1">
    <source>
        <dbReference type="ARBA" id="ARBA00007819"/>
    </source>
</evidence>
<dbReference type="SUPFAM" id="SSF56849">
    <property type="entry name" value="delta-Endotoxin (insectocide), N-terminal domain"/>
    <property type="match status" value="1"/>
</dbReference>
<dbReference type="AlphaFoldDB" id="A0A0B3RSZ8"/>
<gene>
    <name evidence="5" type="ORF">OA50_01349</name>
</gene>
<keyword evidence="4" id="KW-0843">Virulence</keyword>
<dbReference type="EMBL" id="JSUQ01000004">
    <property type="protein sequence ID" value="KHQ54120.1"/>
    <property type="molecule type" value="Genomic_DNA"/>
</dbReference>
<name>A0A0B3RSZ8_9RHOB</name>
<comment type="caution">
    <text evidence="5">The sequence shown here is derived from an EMBL/GenBank/DDBJ whole genome shotgun (WGS) entry which is preliminary data.</text>
</comment>
<evidence type="ECO:0000256" key="3">
    <source>
        <dbReference type="ARBA" id="ARBA00022969"/>
    </source>
</evidence>
<reference evidence="5 6" key="1">
    <citation type="submission" date="2014-10" db="EMBL/GenBank/DDBJ databases">
        <title>Genome sequence of Ponticoccus sp. strain UMTAT08 isolated from clonal culture of toxic dinoflagellate Alexandrium tamiyavanichii.</title>
        <authorList>
            <person name="Gan H.Y."/>
            <person name="Muhd D.-D."/>
            <person name="Mohd Noor M.E."/>
            <person name="Yeong Y.S."/>
            <person name="Usup G."/>
        </authorList>
    </citation>
    <scope>NUCLEOTIDE SEQUENCE [LARGE SCALE GENOMIC DNA]</scope>
    <source>
        <strain evidence="5 6">UMTAT08</strain>
    </source>
</reference>
<dbReference type="GO" id="GO:0030435">
    <property type="term" value="P:sporulation resulting in formation of a cellular spore"/>
    <property type="evidence" value="ECO:0007669"/>
    <property type="project" value="UniProtKB-KW"/>
</dbReference>
<keyword evidence="2" id="KW-0800">Toxin</keyword>
<organism evidence="5 6">
    <name type="scientific">Mameliella alba</name>
    <dbReference type="NCBI Taxonomy" id="561184"/>
    <lineage>
        <taxon>Bacteria</taxon>
        <taxon>Pseudomonadati</taxon>
        <taxon>Pseudomonadota</taxon>
        <taxon>Alphaproteobacteria</taxon>
        <taxon>Rhodobacterales</taxon>
        <taxon>Roseobacteraceae</taxon>
        <taxon>Mameliella</taxon>
    </lineage>
</organism>
<keyword evidence="6" id="KW-1185">Reference proteome</keyword>
<dbReference type="GO" id="GO:0090729">
    <property type="term" value="F:toxin activity"/>
    <property type="evidence" value="ECO:0007669"/>
    <property type="project" value="UniProtKB-KW"/>
</dbReference>
<dbReference type="STRING" id="561184.SAMN05216376_101485"/>
<sequence length="450" mass="49965">MRFLFTKVFADDPETYVSAKLAAIHKEADAQSVLTPSTRAALAHQDHPDLALMSEKELPDIPEDQAADFKTAMRCARFEASAEIPRLPGETIQSERFTYLTAPLGDIAAGTGALVRTTNQAELTILFPEVRIIDGRLVRDEQYFQKDSPDTGAVVSPMIAGIDDLALEAASAIASKIAAKIGEKIGDKIYESIFGPEDVPSYFSEVYKKLHDMFKQEIDASVISQINGHVNGFRGWLEDEFIPMRNSGRDRETLLGLLDDWQEKFAADVIGPLEEKRFRKAGLPVYQLAGSTVLLIDTIQAEVDVGEDGNVLKSSYTVSRKSHAERFADHVTKTYHDMLSDIENSVEVLDHTIYNQGSDVCTPNGCHTAKGTTTPQYEVFDHWTGYKSGDYWDKKNGDPWTRAKKERDGIVKKRRVEAKKAIGGFDPKNPASTEGPIVGDWRKIAGYKDE</sequence>